<evidence type="ECO:0000313" key="2">
    <source>
        <dbReference type="EMBL" id="GGJ91146.1"/>
    </source>
</evidence>
<dbReference type="Gene3D" id="3.40.50.1110">
    <property type="entry name" value="SGNH hydrolase"/>
    <property type="match status" value="1"/>
</dbReference>
<name>A0A917UW59_9PSED</name>
<dbReference type="GO" id="GO:0016788">
    <property type="term" value="F:hydrolase activity, acting on ester bonds"/>
    <property type="evidence" value="ECO:0007669"/>
    <property type="project" value="UniProtKB-ARBA"/>
</dbReference>
<organism evidence="2 3">
    <name type="scientific">Pseudomonas matsuisoli</name>
    <dbReference type="NCBI Taxonomy" id="1515666"/>
    <lineage>
        <taxon>Bacteria</taxon>
        <taxon>Pseudomonadati</taxon>
        <taxon>Pseudomonadota</taxon>
        <taxon>Gammaproteobacteria</taxon>
        <taxon>Pseudomonadales</taxon>
        <taxon>Pseudomonadaceae</taxon>
        <taxon>Pseudomonas</taxon>
    </lineage>
</organism>
<keyword evidence="3" id="KW-1185">Reference proteome</keyword>
<reference evidence="2" key="2">
    <citation type="submission" date="2020-09" db="EMBL/GenBank/DDBJ databases">
        <authorList>
            <person name="Sun Q."/>
            <person name="Ohkuma M."/>
        </authorList>
    </citation>
    <scope>NUCLEOTIDE SEQUENCE</scope>
    <source>
        <strain evidence="2">JCM 30078</strain>
    </source>
</reference>
<comment type="caution">
    <text evidence="2">The sequence shown here is derived from an EMBL/GenBank/DDBJ whole genome shotgun (WGS) entry which is preliminary data.</text>
</comment>
<dbReference type="SUPFAM" id="SSF52266">
    <property type="entry name" value="SGNH hydrolase"/>
    <property type="match status" value="1"/>
</dbReference>
<reference evidence="2" key="1">
    <citation type="journal article" date="2014" name="Int. J. Syst. Evol. Microbiol.">
        <title>Complete genome sequence of Corynebacterium casei LMG S-19264T (=DSM 44701T), isolated from a smear-ripened cheese.</title>
        <authorList>
            <consortium name="US DOE Joint Genome Institute (JGI-PGF)"/>
            <person name="Walter F."/>
            <person name="Albersmeier A."/>
            <person name="Kalinowski J."/>
            <person name="Ruckert C."/>
        </authorList>
    </citation>
    <scope>NUCLEOTIDE SEQUENCE</scope>
    <source>
        <strain evidence="2">JCM 30078</strain>
    </source>
</reference>
<accession>A0A917UW59</accession>
<dbReference type="RefSeq" id="WP_188982676.1">
    <property type="nucleotide sequence ID" value="NZ_BMPO01000003.1"/>
</dbReference>
<proteinExistence type="predicted"/>
<dbReference type="CDD" id="cd00229">
    <property type="entry name" value="SGNH_hydrolase"/>
    <property type="match status" value="1"/>
</dbReference>
<dbReference type="AlphaFoldDB" id="A0A917UW59"/>
<sequence length="264" mass="28568">MKKMRLALLGVLLGAVALPAAAVEPLRVLFVGNSYTFYNRLPELVKQMSIDAEQARPLEVADVTFGGASLEQHWQLGDVQAALAKADWDYVVIQDHSLMPINDPEKTRKYIKLVADAARADGAQPILYLTWARQNNPAMQARLDEVYTTLAEETRSLLAPVGQAWQRALADLPQPTLFTADGSHPSYTGSYLAASVFYSLIYGTRPPVPAGIVRQLDQASASELQADAWASIQSLNVALRTVPDALNVATAGIPAVQASVQASR</sequence>
<protein>
    <recommendedName>
        <fullName evidence="4">SGNH/GDSL hydrolase family protein</fullName>
    </recommendedName>
</protein>
<feature type="signal peptide" evidence="1">
    <location>
        <begin position="1"/>
        <end position="22"/>
    </location>
</feature>
<dbReference type="Proteomes" id="UP000635983">
    <property type="component" value="Unassembled WGS sequence"/>
</dbReference>
<gene>
    <name evidence="2" type="ORF">GCM10009304_16070</name>
</gene>
<feature type="chain" id="PRO_5037619994" description="SGNH/GDSL hydrolase family protein" evidence="1">
    <location>
        <begin position="23"/>
        <end position="264"/>
    </location>
</feature>
<evidence type="ECO:0008006" key="4">
    <source>
        <dbReference type="Google" id="ProtNLM"/>
    </source>
</evidence>
<dbReference type="InterPro" id="IPR036514">
    <property type="entry name" value="SGNH_hydro_sf"/>
</dbReference>
<dbReference type="EMBL" id="BMPO01000003">
    <property type="protein sequence ID" value="GGJ91146.1"/>
    <property type="molecule type" value="Genomic_DNA"/>
</dbReference>
<keyword evidence="1" id="KW-0732">Signal</keyword>
<evidence type="ECO:0000313" key="3">
    <source>
        <dbReference type="Proteomes" id="UP000635983"/>
    </source>
</evidence>
<evidence type="ECO:0000256" key="1">
    <source>
        <dbReference type="SAM" id="SignalP"/>
    </source>
</evidence>